<comment type="function">
    <text evidence="2">Catalyzes the hydrolysis of 5-hydroxyisourate (HIU) to 2-oxo-4-hydroxy-4-carboxy-5-ureidoimidazoline (OHCU).</text>
</comment>
<name>A0A840A124_9CAUL</name>
<evidence type="ECO:0000256" key="4">
    <source>
        <dbReference type="ARBA" id="ARBA00011881"/>
    </source>
</evidence>
<dbReference type="SMART" id="SM00095">
    <property type="entry name" value="TR_THY"/>
    <property type="match status" value="1"/>
</dbReference>
<dbReference type="InterPro" id="IPR036817">
    <property type="entry name" value="Transthyretin/HIU_hydrolase_sf"/>
</dbReference>
<evidence type="ECO:0000256" key="2">
    <source>
        <dbReference type="ARBA" id="ARBA00002704"/>
    </source>
</evidence>
<evidence type="ECO:0000256" key="8">
    <source>
        <dbReference type="RuleBase" id="RU361270"/>
    </source>
</evidence>
<dbReference type="CDD" id="cd05822">
    <property type="entry name" value="TLP_HIUase"/>
    <property type="match status" value="1"/>
</dbReference>
<dbReference type="GO" id="GO:0033971">
    <property type="term" value="F:hydroxyisourate hydrolase activity"/>
    <property type="evidence" value="ECO:0007669"/>
    <property type="project" value="UniProtKB-EC"/>
</dbReference>
<evidence type="ECO:0000259" key="10">
    <source>
        <dbReference type="SMART" id="SM00095"/>
    </source>
</evidence>
<dbReference type="AlphaFoldDB" id="A0A840A124"/>
<comment type="subunit">
    <text evidence="4 8">Homotetramer.</text>
</comment>
<dbReference type="Gene3D" id="2.60.40.180">
    <property type="entry name" value="Transthyretin/hydroxyisourate hydrolase domain"/>
    <property type="match status" value="1"/>
</dbReference>
<evidence type="ECO:0000256" key="1">
    <source>
        <dbReference type="ARBA" id="ARBA00001043"/>
    </source>
</evidence>
<dbReference type="SUPFAM" id="SSF49472">
    <property type="entry name" value="Transthyretin (synonym: prealbumin)"/>
    <property type="match status" value="1"/>
</dbReference>
<dbReference type="PANTHER" id="PTHR10395">
    <property type="entry name" value="URICASE AND TRANSTHYRETIN-RELATED"/>
    <property type="match status" value="1"/>
</dbReference>
<keyword evidence="5 8" id="KW-0659">Purine metabolism</keyword>
<dbReference type="PRINTS" id="PR00189">
    <property type="entry name" value="TRNSTHYRETIN"/>
</dbReference>
<protein>
    <recommendedName>
        <fullName evidence="8">5-hydroxyisourate hydrolase</fullName>
        <shortName evidence="8">HIU hydrolase</shortName>
        <shortName evidence="8">HIUHase</shortName>
        <ecNumber evidence="8">3.5.2.17</ecNumber>
    </recommendedName>
</protein>
<dbReference type="RefSeq" id="WP_221221061.1">
    <property type="nucleotide sequence ID" value="NZ_JACIDK010000004.1"/>
</dbReference>
<dbReference type="GO" id="GO:0006144">
    <property type="term" value="P:purine nucleobase metabolic process"/>
    <property type="evidence" value="ECO:0007669"/>
    <property type="project" value="UniProtKB-KW"/>
</dbReference>
<feature type="domain" description="Transthyretin/hydroxyisourate hydrolase" evidence="10">
    <location>
        <begin position="35"/>
        <end position="148"/>
    </location>
</feature>
<evidence type="ECO:0000256" key="9">
    <source>
        <dbReference type="SAM" id="SignalP"/>
    </source>
</evidence>
<evidence type="ECO:0000256" key="7">
    <source>
        <dbReference type="PIRSR" id="PIRSR600895-51"/>
    </source>
</evidence>
<feature type="signal peptide" evidence="9">
    <location>
        <begin position="1"/>
        <end position="34"/>
    </location>
</feature>
<evidence type="ECO:0000256" key="3">
    <source>
        <dbReference type="ARBA" id="ARBA00009850"/>
    </source>
</evidence>
<comment type="similarity">
    <text evidence="3 8">Belongs to the transthyretin family. 5-hydroxyisourate hydrolase subfamily.</text>
</comment>
<dbReference type="PROSITE" id="PS00769">
    <property type="entry name" value="TRANSTHYRETIN_2"/>
    <property type="match status" value="1"/>
</dbReference>
<proteinExistence type="inferred from homology"/>
<keyword evidence="6 8" id="KW-0378">Hydrolase</keyword>
<feature type="chain" id="PRO_5032510837" description="5-hydroxyisourate hydrolase" evidence="9">
    <location>
        <begin position="35"/>
        <end position="148"/>
    </location>
</feature>
<organism evidence="11 12">
    <name type="scientific">Phenylobacterium haematophilum</name>
    <dbReference type="NCBI Taxonomy" id="98513"/>
    <lineage>
        <taxon>Bacteria</taxon>
        <taxon>Pseudomonadati</taxon>
        <taxon>Pseudomonadota</taxon>
        <taxon>Alphaproteobacteria</taxon>
        <taxon>Caulobacterales</taxon>
        <taxon>Caulobacteraceae</taxon>
        <taxon>Phenylobacterium</taxon>
    </lineage>
</organism>
<dbReference type="InterPro" id="IPR023419">
    <property type="entry name" value="Transthyretin_CS"/>
</dbReference>
<keyword evidence="12" id="KW-1185">Reference proteome</keyword>
<comment type="caution">
    <text evidence="11">The sequence shown here is derived from an EMBL/GenBank/DDBJ whole genome shotgun (WGS) entry which is preliminary data.</text>
</comment>
<dbReference type="PANTHER" id="PTHR10395:SF7">
    <property type="entry name" value="5-HYDROXYISOURATE HYDROLASE"/>
    <property type="match status" value="1"/>
</dbReference>
<feature type="binding site" evidence="7">
    <location>
        <position position="145"/>
    </location>
    <ligand>
        <name>substrate</name>
    </ligand>
</feature>
<gene>
    <name evidence="11" type="ORF">GGQ61_003049</name>
</gene>
<evidence type="ECO:0000313" key="11">
    <source>
        <dbReference type="EMBL" id="MBB3892316.1"/>
    </source>
</evidence>
<sequence length="148" mass="15810">MVADYRRSALSLEVSMRSYALAGLCAGLSLSATAASAEGISTHVLDLARGVGGRDVPVTLEIKQADGNWRELANAKTDENGRVRSFGDAIQAQAATYKLTFDMSAYGATGATAFFPQIDVVFRVTDPTLHYHVPVVVSPFGYSTYRGN</sequence>
<accession>A0A840A124</accession>
<comment type="catalytic activity">
    <reaction evidence="1 8">
        <text>5-hydroxyisourate + H2O = 5-hydroxy-2-oxo-4-ureido-2,5-dihydro-1H-imidazole-5-carboxylate + H(+)</text>
        <dbReference type="Rhea" id="RHEA:23736"/>
        <dbReference type="ChEBI" id="CHEBI:15377"/>
        <dbReference type="ChEBI" id="CHEBI:15378"/>
        <dbReference type="ChEBI" id="CHEBI:18072"/>
        <dbReference type="ChEBI" id="CHEBI:58639"/>
        <dbReference type="EC" id="3.5.2.17"/>
    </reaction>
</comment>
<dbReference type="EMBL" id="JACIDK010000004">
    <property type="protein sequence ID" value="MBB3892316.1"/>
    <property type="molecule type" value="Genomic_DNA"/>
</dbReference>
<evidence type="ECO:0000256" key="6">
    <source>
        <dbReference type="ARBA" id="ARBA00022801"/>
    </source>
</evidence>
<evidence type="ECO:0000313" key="12">
    <source>
        <dbReference type="Proteomes" id="UP000530564"/>
    </source>
</evidence>
<feature type="binding site" evidence="7">
    <location>
        <position position="43"/>
    </location>
    <ligand>
        <name>substrate</name>
    </ligand>
</feature>
<dbReference type="EC" id="3.5.2.17" evidence="8"/>
<dbReference type="InterPro" id="IPR014306">
    <property type="entry name" value="Hydroxyisourate_hydrolase"/>
</dbReference>
<dbReference type="Proteomes" id="UP000530564">
    <property type="component" value="Unassembled WGS sequence"/>
</dbReference>
<evidence type="ECO:0000256" key="5">
    <source>
        <dbReference type="ARBA" id="ARBA00022631"/>
    </source>
</evidence>
<feature type="binding site" evidence="7">
    <location>
        <position position="82"/>
    </location>
    <ligand>
        <name>substrate</name>
    </ligand>
</feature>
<dbReference type="Pfam" id="PF00576">
    <property type="entry name" value="Transthyretin"/>
    <property type="match status" value="1"/>
</dbReference>
<reference evidence="11 12" key="1">
    <citation type="submission" date="2020-08" db="EMBL/GenBank/DDBJ databases">
        <title>Genomic Encyclopedia of Type Strains, Phase IV (KMG-IV): sequencing the most valuable type-strain genomes for metagenomic binning, comparative biology and taxonomic classification.</title>
        <authorList>
            <person name="Goeker M."/>
        </authorList>
    </citation>
    <scope>NUCLEOTIDE SEQUENCE [LARGE SCALE GENOMIC DNA]</scope>
    <source>
        <strain evidence="11 12">DSM 21793</strain>
    </source>
</reference>
<dbReference type="InterPro" id="IPR000895">
    <property type="entry name" value="Transthyretin/HIU_hydrolase"/>
</dbReference>
<keyword evidence="9" id="KW-0732">Signal</keyword>
<dbReference type="InterPro" id="IPR023416">
    <property type="entry name" value="Transthyretin/HIU_hydrolase_d"/>
</dbReference>
<dbReference type="NCBIfam" id="TIGR02962">
    <property type="entry name" value="hdxy_isourate"/>
    <property type="match status" value="1"/>
</dbReference>